<dbReference type="Gene3D" id="3.80.10.10">
    <property type="entry name" value="Ribonuclease Inhibitor"/>
    <property type="match status" value="1"/>
</dbReference>
<dbReference type="Proteomes" id="UP000631114">
    <property type="component" value="Unassembled WGS sequence"/>
</dbReference>
<evidence type="ECO:0000256" key="5">
    <source>
        <dbReference type="ARBA" id="ARBA00022729"/>
    </source>
</evidence>
<evidence type="ECO:0000256" key="7">
    <source>
        <dbReference type="ARBA" id="ARBA00022989"/>
    </source>
</evidence>
<keyword evidence="8 10" id="KW-0472">Membrane</keyword>
<evidence type="ECO:0000256" key="1">
    <source>
        <dbReference type="ARBA" id="ARBA00004479"/>
    </source>
</evidence>
<dbReference type="InterPro" id="IPR046956">
    <property type="entry name" value="RLP23-like"/>
</dbReference>
<keyword evidence="4 10" id="KW-0812">Transmembrane</keyword>
<dbReference type="InterPro" id="IPR001611">
    <property type="entry name" value="Leu-rich_rpt"/>
</dbReference>
<dbReference type="GO" id="GO:0016020">
    <property type="term" value="C:membrane"/>
    <property type="evidence" value="ECO:0007669"/>
    <property type="project" value="UniProtKB-SubCell"/>
</dbReference>
<dbReference type="EMBL" id="JADFTS010000006">
    <property type="protein sequence ID" value="KAF9600528.1"/>
    <property type="molecule type" value="Genomic_DNA"/>
</dbReference>
<reference evidence="11 12" key="1">
    <citation type="submission" date="2020-10" db="EMBL/GenBank/DDBJ databases">
        <title>The Coptis chinensis genome and diversification of protoberbering-type alkaloids.</title>
        <authorList>
            <person name="Wang B."/>
            <person name="Shu S."/>
            <person name="Song C."/>
            <person name="Liu Y."/>
        </authorList>
    </citation>
    <scope>NUCLEOTIDE SEQUENCE [LARGE SCALE GENOMIC DNA]</scope>
    <source>
        <strain evidence="11">HL-2020</strain>
        <tissue evidence="11">Leaf</tissue>
    </source>
</reference>
<comment type="similarity">
    <text evidence="2">Belongs to the RLP family.</text>
</comment>
<feature type="transmembrane region" description="Helical" evidence="10">
    <location>
        <begin position="203"/>
        <end position="225"/>
    </location>
</feature>
<sequence length="261" mass="29023">MDLAENDLSGTIPPCFGNFSGMVFGHGEHLDGIIGYDYVEYDEVLVEMMKGRELEYIKELVSMLIYLDISSNNLEGLIPKELTLLSGLIGLNLSRNQLTGSIPDNIGNLTKLESLDLSENDLSSTIPQSFSVLTDLNHLNLSYNNLSGRIPSGNQLQTLDDPSIYSGNSKLCGHILENKCQGDKVDEPSQKGIDGTDESELSAFYIGMASGFIFGYLGVGCALLFKKSWRYAYFRFIEDKLYMEIMVKVAWLKRKLQCPLS</sequence>
<accession>A0A835HM33</accession>
<dbReference type="OrthoDB" id="1719097at2759"/>
<dbReference type="InterPro" id="IPR032675">
    <property type="entry name" value="LRR_dom_sf"/>
</dbReference>
<dbReference type="SUPFAM" id="SSF52058">
    <property type="entry name" value="L domain-like"/>
    <property type="match status" value="1"/>
</dbReference>
<evidence type="ECO:0000313" key="11">
    <source>
        <dbReference type="EMBL" id="KAF9600528.1"/>
    </source>
</evidence>
<keyword evidence="5" id="KW-0732">Signal</keyword>
<evidence type="ECO:0000313" key="12">
    <source>
        <dbReference type="Proteomes" id="UP000631114"/>
    </source>
</evidence>
<evidence type="ECO:0000256" key="2">
    <source>
        <dbReference type="ARBA" id="ARBA00009592"/>
    </source>
</evidence>
<evidence type="ECO:0000256" key="3">
    <source>
        <dbReference type="ARBA" id="ARBA00022614"/>
    </source>
</evidence>
<name>A0A835HM33_9MAGN</name>
<dbReference type="Pfam" id="PF13855">
    <property type="entry name" value="LRR_8"/>
    <property type="match status" value="1"/>
</dbReference>
<organism evidence="11 12">
    <name type="scientific">Coptis chinensis</name>
    <dbReference type="NCBI Taxonomy" id="261450"/>
    <lineage>
        <taxon>Eukaryota</taxon>
        <taxon>Viridiplantae</taxon>
        <taxon>Streptophyta</taxon>
        <taxon>Embryophyta</taxon>
        <taxon>Tracheophyta</taxon>
        <taxon>Spermatophyta</taxon>
        <taxon>Magnoliopsida</taxon>
        <taxon>Ranunculales</taxon>
        <taxon>Ranunculaceae</taxon>
        <taxon>Coptidoideae</taxon>
        <taxon>Coptis</taxon>
    </lineage>
</organism>
<evidence type="ECO:0000256" key="4">
    <source>
        <dbReference type="ARBA" id="ARBA00022692"/>
    </source>
</evidence>
<keyword evidence="3" id="KW-0433">Leucine-rich repeat</keyword>
<keyword evidence="6" id="KW-0677">Repeat</keyword>
<gene>
    <name evidence="11" type="ORF">IFM89_009977</name>
</gene>
<dbReference type="PROSITE" id="PS51450">
    <property type="entry name" value="LRR"/>
    <property type="match status" value="1"/>
</dbReference>
<dbReference type="Pfam" id="PF00560">
    <property type="entry name" value="LRR_1"/>
    <property type="match status" value="2"/>
</dbReference>
<evidence type="ECO:0000256" key="8">
    <source>
        <dbReference type="ARBA" id="ARBA00023136"/>
    </source>
</evidence>
<dbReference type="PANTHER" id="PTHR48063">
    <property type="entry name" value="LRR RECEPTOR-LIKE KINASE"/>
    <property type="match status" value="1"/>
</dbReference>
<evidence type="ECO:0000256" key="10">
    <source>
        <dbReference type="SAM" id="Phobius"/>
    </source>
</evidence>
<dbReference type="FunFam" id="3.80.10.10:FF:000111">
    <property type="entry name" value="LRR receptor-like serine/threonine-protein kinase ERECTA"/>
    <property type="match status" value="1"/>
</dbReference>
<comment type="caution">
    <text evidence="11">The sequence shown here is derived from an EMBL/GenBank/DDBJ whole genome shotgun (WGS) entry which is preliminary data.</text>
</comment>
<proteinExistence type="inferred from homology"/>
<dbReference type="AlphaFoldDB" id="A0A835HM33"/>
<protein>
    <submittedName>
        <fullName evidence="11">Uncharacterized protein</fullName>
    </submittedName>
</protein>
<comment type="subcellular location">
    <subcellularLocation>
        <location evidence="1">Membrane</location>
        <topology evidence="1">Single-pass type I membrane protein</topology>
    </subcellularLocation>
</comment>
<keyword evidence="9" id="KW-0325">Glycoprotein</keyword>
<evidence type="ECO:0000256" key="9">
    <source>
        <dbReference type="ARBA" id="ARBA00023180"/>
    </source>
</evidence>
<dbReference type="PRINTS" id="PR00019">
    <property type="entry name" value="LEURICHRPT"/>
</dbReference>
<keyword evidence="12" id="KW-1185">Reference proteome</keyword>
<keyword evidence="7 10" id="KW-1133">Transmembrane helix</keyword>
<dbReference type="PANTHER" id="PTHR48063:SF112">
    <property type="entry name" value="RECEPTOR LIKE PROTEIN 30-LIKE"/>
    <property type="match status" value="1"/>
</dbReference>
<evidence type="ECO:0000256" key="6">
    <source>
        <dbReference type="ARBA" id="ARBA00022737"/>
    </source>
</evidence>